<gene>
    <name evidence="8" type="ORF">ACHAWO_004073</name>
</gene>
<reference evidence="8 9" key="1">
    <citation type="submission" date="2024-10" db="EMBL/GenBank/DDBJ databases">
        <title>Updated reference genomes for cyclostephanoid diatoms.</title>
        <authorList>
            <person name="Roberts W.R."/>
            <person name="Alverson A.J."/>
        </authorList>
    </citation>
    <scope>NUCLEOTIDE SEQUENCE [LARGE SCALE GENOMIC DNA]</scope>
    <source>
        <strain evidence="8 9">AJA010-31</strain>
    </source>
</reference>
<evidence type="ECO:0000256" key="3">
    <source>
        <dbReference type="ARBA" id="ARBA00022692"/>
    </source>
</evidence>
<keyword evidence="3 7" id="KW-0812">Transmembrane</keyword>
<feature type="region of interest" description="Disordered" evidence="6">
    <location>
        <begin position="342"/>
        <end position="391"/>
    </location>
</feature>
<comment type="subcellular location">
    <subcellularLocation>
        <location evidence="1">Membrane</location>
        <topology evidence="1">Multi-pass membrane protein</topology>
    </subcellularLocation>
</comment>
<evidence type="ECO:0000256" key="2">
    <source>
        <dbReference type="ARBA" id="ARBA00008333"/>
    </source>
</evidence>
<keyword evidence="4 7" id="KW-1133">Transmembrane helix</keyword>
<accession>A0ABD3MYH5</accession>
<feature type="transmembrane region" description="Helical" evidence="7">
    <location>
        <begin position="192"/>
        <end position="211"/>
    </location>
</feature>
<sequence>MGDLIDVAIMTIFAREMLEGTVIVGQYRTVIQRSPEWEDPERQKQGLKAVNMAALLACILALVTIAIVAIPLALLSKNLDPRVVEFIEGLSKLVAAICVLQLSLKIPKFLGVYPSKKGEDGLTVGLSLKSIRFNVAWNIWREVAECGAFLLPFFLTGEGAKAIPLSGLIGIAVGGLMGALIYVANKQLKNKVWLAVFMAALLLFLSVGLFVGGAHEFEEIYGETPKVYNIGYQRKLQSDVVHASDDVVHASDDVVHAPDDVTSAESEHNSDNVVAAEKVLSIWSEKQLPFALLKPFGYSAGRTQLQIACFWSWLILGICLHIWKYVSSKKLREAQDLAAEEKAHPSMVKSLQNQETAGIESDKDIETASGGSDPVDGLDTLANEEDSVEAA</sequence>
<dbReference type="EMBL" id="JALLPJ020001339">
    <property type="protein sequence ID" value="KAL3768963.1"/>
    <property type="molecule type" value="Genomic_DNA"/>
</dbReference>
<organism evidence="8 9">
    <name type="scientific">Cyclotella atomus</name>
    <dbReference type="NCBI Taxonomy" id="382360"/>
    <lineage>
        <taxon>Eukaryota</taxon>
        <taxon>Sar</taxon>
        <taxon>Stramenopiles</taxon>
        <taxon>Ochrophyta</taxon>
        <taxon>Bacillariophyta</taxon>
        <taxon>Coscinodiscophyceae</taxon>
        <taxon>Thalassiosirophycidae</taxon>
        <taxon>Stephanodiscales</taxon>
        <taxon>Stephanodiscaceae</taxon>
        <taxon>Cyclotella</taxon>
    </lineage>
</organism>
<evidence type="ECO:0000256" key="4">
    <source>
        <dbReference type="ARBA" id="ARBA00022989"/>
    </source>
</evidence>
<comment type="similarity">
    <text evidence="2">Belongs to the oxidase-dependent Fe transporter (OFeT) (TC 9.A.10.1) family.</text>
</comment>
<dbReference type="AlphaFoldDB" id="A0ABD3MYH5"/>
<protein>
    <recommendedName>
        <fullName evidence="10">Iron permease FTR1</fullName>
    </recommendedName>
</protein>
<keyword evidence="5 7" id="KW-0472">Membrane</keyword>
<evidence type="ECO:0000313" key="9">
    <source>
        <dbReference type="Proteomes" id="UP001530400"/>
    </source>
</evidence>
<proteinExistence type="inferred from homology"/>
<dbReference type="PANTHER" id="PTHR31632:SF2">
    <property type="entry name" value="PLASMA MEMBRANE IRON PERMEASE"/>
    <property type="match status" value="1"/>
</dbReference>
<keyword evidence="9" id="KW-1185">Reference proteome</keyword>
<feature type="transmembrane region" description="Helical" evidence="7">
    <location>
        <begin position="305"/>
        <end position="323"/>
    </location>
</feature>
<dbReference type="GO" id="GO:0016020">
    <property type="term" value="C:membrane"/>
    <property type="evidence" value="ECO:0007669"/>
    <property type="project" value="UniProtKB-SubCell"/>
</dbReference>
<name>A0ABD3MYH5_9STRA</name>
<evidence type="ECO:0000256" key="1">
    <source>
        <dbReference type="ARBA" id="ARBA00004141"/>
    </source>
</evidence>
<evidence type="ECO:0000256" key="6">
    <source>
        <dbReference type="SAM" id="MobiDB-lite"/>
    </source>
</evidence>
<feature type="transmembrane region" description="Helical" evidence="7">
    <location>
        <begin position="162"/>
        <end position="185"/>
    </location>
</feature>
<comment type="caution">
    <text evidence="8">The sequence shown here is derived from an EMBL/GenBank/DDBJ whole genome shotgun (WGS) entry which is preliminary data.</text>
</comment>
<feature type="compositionally biased region" description="Acidic residues" evidence="6">
    <location>
        <begin position="382"/>
        <end position="391"/>
    </location>
</feature>
<evidence type="ECO:0000256" key="5">
    <source>
        <dbReference type="ARBA" id="ARBA00023136"/>
    </source>
</evidence>
<evidence type="ECO:0008006" key="10">
    <source>
        <dbReference type="Google" id="ProtNLM"/>
    </source>
</evidence>
<evidence type="ECO:0000256" key="7">
    <source>
        <dbReference type="SAM" id="Phobius"/>
    </source>
</evidence>
<feature type="transmembrane region" description="Helical" evidence="7">
    <location>
        <begin position="52"/>
        <end position="74"/>
    </location>
</feature>
<dbReference type="Proteomes" id="UP001530400">
    <property type="component" value="Unassembled WGS sequence"/>
</dbReference>
<evidence type="ECO:0000313" key="8">
    <source>
        <dbReference type="EMBL" id="KAL3768963.1"/>
    </source>
</evidence>
<dbReference type="InterPro" id="IPR004923">
    <property type="entry name" value="FTR1/Fip1/EfeU"/>
</dbReference>
<dbReference type="PANTHER" id="PTHR31632">
    <property type="entry name" value="IRON TRANSPORTER FTH1"/>
    <property type="match status" value="1"/>
</dbReference>